<evidence type="ECO:0000256" key="4">
    <source>
        <dbReference type="ARBA" id="ARBA00023204"/>
    </source>
</evidence>
<comment type="subcellular location">
    <subcellularLocation>
        <location evidence="1">Nucleus</location>
    </subcellularLocation>
</comment>
<keyword evidence="4" id="KW-0234">DNA repair</keyword>
<dbReference type="GO" id="GO:0033152">
    <property type="term" value="P:immunoglobulin V(D)J recombination"/>
    <property type="evidence" value="ECO:0007669"/>
    <property type="project" value="TreeGrafter"/>
</dbReference>
<evidence type="ECO:0000256" key="1">
    <source>
        <dbReference type="ARBA" id="ARBA00004123"/>
    </source>
</evidence>
<evidence type="ECO:0000256" key="5">
    <source>
        <dbReference type="ARBA" id="ARBA00023242"/>
    </source>
</evidence>
<dbReference type="GO" id="GO:0005958">
    <property type="term" value="C:DNA-dependent protein kinase-DNA ligase 4 complex"/>
    <property type="evidence" value="ECO:0007669"/>
    <property type="project" value="TreeGrafter"/>
</dbReference>
<evidence type="ECO:0000256" key="7">
    <source>
        <dbReference type="SAM" id="MobiDB-lite"/>
    </source>
</evidence>
<dbReference type="Pfam" id="PF06632">
    <property type="entry name" value="XRCC4"/>
    <property type="match status" value="1"/>
</dbReference>
<dbReference type="PANTHER" id="PTHR28559">
    <property type="entry name" value="DNA REPAIR PROTEIN XRCC4"/>
    <property type="match status" value="1"/>
</dbReference>
<dbReference type="InterPro" id="IPR010585">
    <property type="entry name" value="DNA_repair_prot_XRCC4"/>
</dbReference>
<sequence>MGRCRGNFLRQISLSGSSYFLRLDWSGPDLGSGFRLLLTDAQDAWRGEAICEEAKELEMENEKYVQDIQQALTGTEISTSYSFTLTSSSTHVWLAYEKVQKDISFRLGSVALTALSDPAEAVRDLLIYSMDKRNSLERHNCKLEEQNQRLNQEHQRITAQLKQYTSGKKALELELYSRFIHVLNAKKAKIRSLHRTLTSLQEERSSDGKTDQTRHSDTEDETEEAEPKPVEKTPTEVETNERTTPSPLDDLNDLIDVAPCRKRRFRHLNPPAPQPSKPQTSKKRRYRTKLLFTFALAPHRSTDAAAATSDAEDLFEDF</sequence>
<evidence type="ECO:0000256" key="2">
    <source>
        <dbReference type="ARBA" id="ARBA00022763"/>
    </source>
</evidence>
<dbReference type="GO" id="GO:0003677">
    <property type="term" value="F:DNA binding"/>
    <property type="evidence" value="ECO:0007669"/>
    <property type="project" value="InterPro"/>
</dbReference>
<feature type="domain" description="XRCC4 C-terminal" evidence="10">
    <location>
        <begin position="217"/>
        <end position="316"/>
    </location>
</feature>
<proteinExistence type="inferred from homology"/>
<feature type="compositionally biased region" description="Basic and acidic residues" evidence="7">
    <location>
        <begin position="201"/>
        <end position="217"/>
    </location>
</feature>
<feature type="compositionally biased region" description="Basic and acidic residues" evidence="7">
    <location>
        <begin position="225"/>
        <end position="241"/>
    </location>
</feature>
<dbReference type="Proteomes" id="UP000261520">
    <property type="component" value="Unplaced"/>
</dbReference>
<dbReference type="SUPFAM" id="SSF58022">
    <property type="entry name" value="XRCC4, C-terminal oligomerization domain"/>
    <property type="match status" value="1"/>
</dbReference>
<feature type="domain" description="XRCC4 coiled-coil" evidence="9">
    <location>
        <begin position="117"/>
        <end position="193"/>
    </location>
</feature>
<evidence type="ECO:0000259" key="8">
    <source>
        <dbReference type="Pfam" id="PF06632"/>
    </source>
</evidence>
<dbReference type="STRING" id="409849.ENSPMGP00000026459"/>
<dbReference type="AlphaFoldDB" id="A0A3B4BDC4"/>
<dbReference type="InterPro" id="IPR053962">
    <property type="entry name" value="XRCC4_CC"/>
</dbReference>
<dbReference type="Pfam" id="PF21925">
    <property type="entry name" value="XRCC4_C"/>
    <property type="match status" value="1"/>
</dbReference>
<dbReference type="SUPFAM" id="SSF50809">
    <property type="entry name" value="XRCC4, N-terminal domain"/>
    <property type="match status" value="1"/>
</dbReference>
<evidence type="ECO:0000259" key="9">
    <source>
        <dbReference type="Pfam" id="PF21924"/>
    </source>
</evidence>
<reference evidence="11" key="1">
    <citation type="submission" date="2025-08" db="UniProtKB">
        <authorList>
            <consortium name="Ensembl"/>
        </authorList>
    </citation>
    <scope>IDENTIFICATION</scope>
</reference>
<evidence type="ECO:0000313" key="12">
    <source>
        <dbReference type="Proteomes" id="UP000261520"/>
    </source>
</evidence>
<dbReference type="Gene3D" id="1.20.5.370">
    <property type="match status" value="1"/>
</dbReference>
<feature type="region of interest" description="Disordered" evidence="7">
    <location>
        <begin position="199"/>
        <end position="286"/>
    </location>
</feature>
<dbReference type="Gene3D" id="2.170.210.10">
    <property type="entry name" value="DNA double-strand break repair and VJ recombination XRCC4, N-terminal"/>
    <property type="match status" value="1"/>
</dbReference>
<dbReference type="GO" id="GO:0006303">
    <property type="term" value="P:double-strand break repair via nonhomologous end joining"/>
    <property type="evidence" value="ECO:0007669"/>
    <property type="project" value="TreeGrafter"/>
</dbReference>
<organism evidence="11 12">
    <name type="scientific">Periophthalmus magnuspinnatus</name>
    <dbReference type="NCBI Taxonomy" id="409849"/>
    <lineage>
        <taxon>Eukaryota</taxon>
        <taxon>Metazoa</taxon>
        <taxon>Chordata</taxon>
        <taxon>Craniata</taxon>
        <taxon>Vertebrata</taxon>
        <taxon>Euteleostomi</taxon>
        <taxon>Actinopterygii</taxon>
        <taxon>Neopterygii</taxon>
        <taxon>Teleostei</taxon>
        <taxon>Neoteleostei</taxon>
        <taxon>Acanthomorphata</taxon>
        <taxon>Gobiaria</taxon>
        <taxon>Gobiiformes</taxon>
        <taxon>Gobioidei</taxon>
        <taxon>Gobiidae</taxon>
        <taxon>Oxudercinae</taxon>
        <taxon>Periophthalmus</taxon>
    </lineage>
</organism>
<evidence type="ECO:0000256" key="6">
    <source>
        <dbReference type="ARBA" id="ARBA00025728"/>
    </source>
</evidence>
<keyword evidence="2" id="KW-0227">DNA damage</keyword>
<keyword evidence="3" id="KW-0233">DNA recombination</keyword>
<accession>A0A3B4BDC4</accession>
<dbReference type="Pfam" id="PF21924">
    <property type="entry name" value="XRCC4_CC"/>
    <property type="match status" value="1"/>
</dbReference>
<dbReference type="CDD" id="cd22283">
    <property type="entry name" value="HD_XRCC4_N"/>
    <property type="match status" value="1"/>
</dbReference>
<dbReference type="InterPro" id="IPR053961">
    <property type="entry name" value="XRCC4_N"/>
</dbReference>
<dbReference type="InterPro" id="IPR053963">
    <property type="entry name" value="XRCC4_C"/>
</dbReference>
<evidence type="ECO:0000259" key="10">
    <source>
        <dbReference type="Pfam" id="PF21925"/>
    </source>
</evidence>
<name>A0A3B4BDC4_9GOBI</name>
<reference evidence="11" key="2">
    <citation type="submission" date="2025-09" db="UniProtKB">
        <authorList>
            <consortium name="Ensembl"/>
        </authorList>
    </citation>
    <scope>IDENTIFICATION</scope>
</reference>
<protein>
    <submittedName>
        <fullName evidence="11">Uncharacterized protein</fullName>
    </submittedName>
</protein>
<comment type="similarity">
    <text evidence="6">Belongs to the XRCC4-XLF family. XRCC4 subfamily.</text>
</comment>
<feature type="domain" description="XRCC4 N-terminal" evidence="8">
    <location>
        <begin position="18"/>
        <end position="112"/>
    </location>
</feature>
<dbReference type="InterPro" id="IPR038051">
    <property type="entry name" value="XRCC4-like_N_sf"/>
</dbReference>
<dbReference type="InterPro" id="IPR014751">
    <property type="entry name" value="XRCC4-like_C"/>
</dbReference>
<evidence type="ECO:0000313" key="11">
    <source>
        <dbReference type="Ensembl" id="ENSPMGP00000026459.1"/>
    </source>
</evidence>
<dbReference type="InterPro" id="IPR009089">
    <property type="entry name" value="XRCC4_N_sf"/>
</dbReference>
<dbReference type="GO" id="GO:0032807">
    <property type="term" value="C:DNA ligase IV complex"/>
    <property type="evidence" value="ECO:0007669"/>
    <property type="project" value="TreeGrafter"/>
</dbReference>
<dbReference type="GO" id="GO:0010165">
    <property type="term" value="P:response to X-ray"/>
    <property type="evidence" value="ECO:0007669"/>
    <property type="project" value="TreeGrafter"/>
</dbReference>
<keyword evidence="5" id="KW-0539">Nucleus</keyword>
<keyword evidence="12" id="KW-1185">Reference proteome</keyword>
<dbReference type="PANTHER" id="PTHR28559:SF1">
    <property type="entry name" value="DNA REPAIR PROTEIN XRCC4"/>
    <property type="match status" value="1"/>
</dbReference>
<evidence type="ECO:0000256" key="3">
    <source>
        <dbReference type="ARBA" id="ARBA00023172"/>
    </source>
</evidence>
<dbReference type="Ensembl" id="ENSPMGT00000028177.1">
    <property type="protein sequence ID" value="ENSPMGP00000026459.1"/>
    <property type="gene ID" value="ENSPMGG00000021342.1"/>
</dbReference>